<accession>A0ABU0HTE5</accession>
<protein>
    <submittedName>
        <fullName evidence="1">Uncharacterized protein</fullName>
    </submittedName>
</protein>
<keyword evidence="2" id="KW-1185">Reference proteome</keyword>
<organism evidence="1 2">
    <name type="scientific">Methylobacterium aerolatum</name>
    <dbReference type="NCBI Taxonomy" id="418708"/>
    <lineage>
        <taxon>Bacteria</taxon>
        <taxon>Pseudomonadati</taxon>
        <taxon>Pseudomonadota</taxon>
        <taxon>Alphaproteobacteria</taxon>
        <taxon>Hyphomicrobiales</taxon>
        <taxon>Methylobacteriaceae</taxon>
        <taxon>Methylobacterium</taxon>
    </lineage>
</organism>
<gene>
    <name evidence="1" type="ORF">QO012_000091</name>
</gene>
<comment type="caution">
    <text evidence="1">The sequence shown here is derived from an EMBL/GenBank/DDBJ whole genome shotgun (WGS) entry which is preliminary data.</text>
</comment>
<reference evidence="1 2" key="1">
    <citation type="submission" date="2023-07" db="EMBL/GenBank/DDBJ databases">
        <title>Genomic Encyclopedia of Type Strains, Phase IV (KMG-IV): sequencing the most valuable type-strain genomes for metagenomic binning, comparative biology and taxonomic classification.</title>
        <authorList>
            <person name="Goeker M."/>
        </authorList>
    </citation>
    <scope>NUCLEOTIDE SEQUENCE [LARGE SCALE GENOMIC DNA]</scope>
    <source>
        <strain evidence="1 2">DSM 19013</strain>
    </source>
</reference>
<evidence type="ECO:0000313" key="2">
    <source>
        <dbReference type="Proteomes" id="UP001231124"/>
    </source>
</evidence>
<proteinExistence type="predicted"/>
<dbReference type="EMBL" id="JAUSVP010000001">
    <property type="protein sequence ID" value="MDQ0445613.1"/>
    <property type="molecule type" value="Genomic_DNA"/>
</dbReference>
<name>A0ABU0HTE5_9HYPH</name>
<dbReference type="Proteomes" id="UP001231124">
    <property type="component" value="Unassembled WGS sequence"/>
</dbReference>
<sequence length="54" mass="6295">MFVVSDLDRTLALTEHRADHLCGPRKDWRAFYAACDKDEPCHKKTRNTMRCLDG</sequence>
<evidence type="ECO:0000313" key="1">
    <source>
        <dbReference type="EMBL" id="MDQ0445613.1"/>
    </source>
</evidence>